<reference evidence="2 3" key="1">
    <citation type="submission" date="2020-08" db="EMBL/GenBank/DDBJ databases">
        <authorList>
            <person name="Newling K."/>
            <person name="Davey J."/>
            <person name="Forrester S."/>
        </authorList>
    </citation>
    <scope>NUCLEOTIDE SEQUENCE [LARGE SCALE GENOMIC DNA]</scope>
    <source>
        <strain evidence="3">Crithidia deanei Carvalho (ATCC PRA-265)</strain>
    </source>
</reference>
<dbReference type="SUPFAM" id="SSF47954">
    <property type="entry name" value="Cyclin-like"/>
    <property type="match status" value="1"/>
</dbReference>
<dbReference type="GO" id="GO:0016538">
    <property type="term" value="F:cyclin-dependent protein serine/threonine kinase regulator activity"/>
    <property type="evidence" value="ECO:0007669"/>
    <property type="project" value="InterPro"/>
</dbReference>
<dbReference type="VEuPathDB" id="TriTrypDB:ADEAN_000383100"/>
<dbReference type="GO" id="GO:0006357">
    <property type="term" value="P:regulation of transcription by RNA polymerase II"/>
    <property type="evidence" value="ECO:0007669"/>
    <property type="project" value="InterPro"/>
</dbReference>
<evidence type="ECO:0000313" key="3">
    <source>
        <dbReference type="Proteomes" id="UP000515908"/>
    </source>
</evidence>
<dbReference type="InterPro" id="IPR036915">
    <property type="entry name" value="Cyclin-like_sf"/>
</dbReference>
<dbReference type="InterPro" id="IPR043198">
    <property type="entry name" value="Cyclin/Ssn8"/>
</dbReference>
<dbReference type="Pfam" id="PF00134">
    <property type="entry name" value="Cyclin_N"/>
    <property type="match status" value="1"/>
</dbReference>
<proteinExistence type="predicted"/>
<keyword evidence="3" id="KW-1185">Reference proteome</keyword>
<name>A0A7G2C9Y8_9TRYP</name>
<dbReference type="InterPro" id="IPR006671">
    <property type="entry name" value="Cyclin_N"/>
</dbReference>
<organism evidence="2 3">
    <name type="scientific">Angomonas deanei</name>
    <dbReference type="NCBI Taxonomy" id="59799"/>
    <lineage>
        <taxon>Eukaryota</taxon>
        <taxon>Discoba</taxon>
        <taxon>Euglenozoa</taxon>
        <taxon>Kinetoplastea</taxon>
        <taxon>Metakinetoplastina</taxon>
        <taxon>Trypanosomatida</taxon>
        <taxon>Trypanosomatidae</taxon>
        <taxon>Strigomonadinae</taxon>
        <taxon>Angomonas</taxon>
    </lineage>
</organism>
<sequence length="264" mass="29839">MTDTRSEPVFNKYYCNVVSKVFNLSEFMCQNLKLTSAVQPTAMCYWHEFVAINGVRAVNSVVLICACVFLAGKVEHSKLKVDQIVETGLDVVRGDEKFEVWRNLILDTELVLCNSLNFDFQRVHPLNDYLYMIAKPSEQPSHHLSAGEKTMVEKLQNSVKRIYVFSLLSPLYVNRPAARVLATIVHMVITLSDLDDQYEHVLNKLDLPSQEEREDIADTIVNTFVFIGKSTNVVGLDDLIRIRKHSSSLGNLKSGECTPPVDNS</sequence>
<dbReference type="PANTHER" id="PTHR10026">
    <property type="entry name" value="CYCLIN"/>
    <property type="match status" value="1"/>
</dbReference>
<evidence type="ECO:0000313" key="2">
    <source>
        <dbReference type="EMBL" id="CAD2216369.1"/>
    </source>
</evidence>
<dbReference type="AlphaFoldDB" id="A0A7G2C9Y8"/>
<dbReference type="EMBL" id="LR877150">
    <property type="protein sequence ID" value="CAD2216369.1"/>
    <property type="molecule type" value="Genomic_DNA"/>
</dbReference>
<feature type="domain" description="Cyclin N-terminal" evidence="1">
    <location>
        <begin position="28"/>
        <end position="120"/>
    </location>
</feature>
<dbReference type="Proteomes" id="UP000515908">
    <property type="component" value="Chromosome 06"/>
</dbReference>
<dbReference type="Gene3D" id="1.10.472.10">
    <property type="entry name" value="Cyclin-like"/>
    <property type="match status" value="1"/>
</dbReference>
<accession>A0A7G2C9Y8</accession>
<gene>
    <name evidence="2" type="ORF">ADEAN_000383100</name>
</gene>
<protein>
    <submittedName>
        <fullName evidence="2">Cyclin, N-terminal domain containing protein, putative</fullName>
    </submittedName>
</protein>
<evidence type="ECO:0000259" key="1">
    <source>
        <dbReference type="Pfam" id="PF00134"/>
    </source>
</evidence>